<reference evidence="2 3" key="1">
    <citation type="submission" date="2016-07" db="EMBL/GenBank/DDBJ databases">
        <title>Pervasive Adenine N6-methylation of Active Genes in Fungi.</title>
        <authorList>
            <consortium name="DOE Joint Genome Institute"/>
            <person name="Mondo S.J."/>
            <person name="Dannebaum R.O."/>
            <person name="Kuo R.C."/>
            <person name="Labutti K."/>
            <person name="Haridas S."/>
            <person name="Kuo A."/>
            <person name="Salamov A."/>
            <person name="Ahrendt S.R."/>
            <person name="Lipzen A."/>
            <person name="Sullivan W."/>
            <person name="Andreopoulos W.B."/>
            <person name="Clum A."/>
            <person name="Lindquist E."/>
            <person name="Daum C."/>
            <person name="Ramamoorthy G.K."/>
            <person name="Gryganskyi A."/>
            <person name="Culley D."/>
            <person name="Magnuson J.K."/>
            <person name="James T.Y."/>
            <person name="O'Malley M.A."/>
            <person name="Stajich J.E."/>
            <person name="Spatafora J.W."/>
            <person name="Visel A."/>
            <person name="Grigoriev I.V."/>
        </authorList>
    </citation>
    <scope>NUCLEOTIDE SEQUENCE [LARGE SCALE GENOMIC DNA]</scope>
    <source>
        <strain evidence="2 3">PL171</strain>
    </source>
</reference>
<evidence type="ECO:0000313" key="3">
    <source>
        <dbReference type="Proteomes" id="UP000193411"/>
    </source>
</evidence>
<comment type="caution">
    <text evidence="2">The sequence shown here is derived from an EMBL/GenBank/DDBJ whole genome shotgun (WGS) entry which is preliminary data.</text>
</comment>
<feature type="signal peptide" evidence="1">
    <location>
        <begin position="1"/>
        <end position="17"/>
    </location>
</feature>
<sequence>MLAQLLVLALVAATASAAPSYHPPNPSPAKCEGFFTLPNRDIAFKFDDGFKDIVATGDEKLDAKACWEYARDTNHYGAVLNRNGGGPAGTIRCFTKAFHRYPQFKGMTYYFREYNYGDGRVSTMRGIAGRYDVMGYDVESGKVEGTYAEQDARWKHCDLLTELNGTAYCKMLDKNTVSTVILGNNCQ</sequence>
<name>A0A1Y2HFX8_9FUNG</name>
<keyword evidence="3" id="KW-1185">Reference proteome</keyword>
<protein>
    <recommendedName>
        <fullName evidence="4">Secreted protein</fullName>
    </recommendedName>
</protein>
<feature type="chain" id="PRO_5012463445" description="Secreted protein" evidence="1">
    <location>
        <begin position="18"/>
        <end position="187"/>
    </location>
</feature>
<dbReference type="Proteomes" id="UP000193411">
    <property type="component" value="Unassembled WGS sequence"/>
</dbReference>
<evidence type="ECO:0000313" key="2">
    <source>
        <dbReference type="EMBL" id="ORZ33498.1"/>
    </source>
</evidence>
<dbReference type="EMBL" id="MCFL01000035">
    <property type="protein sequence ID" value="ORZ33498.1"/>
    <property type="molecule type" value="Genomic_DNA"/>
</dbReference>
<keyword evidence="1" id="KW-0732">Signal</keyword>
<organism evidence="2 3">
    <name type="scientific">Catenaria anguillulae PL171</name>
    <dbReference type="NCBI Taxonomy" id="765915"/>
    <lineage>
        <taxon>Eukaryota</taxon>
        <taxon>Fungi</taxon>
        <taxon>Fungi incertae sedis</taxon>
        <taxon>Blastocladiomycota</taxon>
        <taxon>Blastocladiomycetes</taxon>
        <taxon>Blastocladiales</taxon>
        <taxon>Catenariaceae</taxon>
        <taxon>Catenaria</taxon>
    </lineage>
</organism>
<proteinExistence type="predicted"/>
<evidence type="ECO:0008006" key="4">
    <source>
        <dbReference type="Google" id="ProtNLM"/>
    </source>
</evidence>
<accession>A0A1Y2HFX8</accession>
<gene>
    <name evidence="2" type="ORF">BCR44DRAFT_44327</name>
</gene>
<evidence type="ECO:0000256" key="1">
    <source>
        <dbReference type="SAM" id="SignalP"/>
    </source>
</evidence>
<dbReference type="AlphaFoldDB" id="A0A1Y2HFX8"/>